<gene>
    <name evidence="2" type="ORF">JOB18_022599</name>
</gene>
<proteinExistence type="predicted"/>
<reference evidence="2 3" key="1">
    <citation type="journal article" date="2021" name="Sci. Rep.">
        <title>Chromosome anchoring in Senegalese sole (Solea senegalensis) reveals sex-associated markers and genome rearrangements in flatfish.</title>
        <authorList>
            <person name="Guerrero-Cozar I."/>
            <person name="Gomez-Garrido J."/>
            <person name="Berbel C."/>
            <person name="Martinez-Blanch J.F."/>
            <person name="Alioto T."/>
            <person name="Claros M.G."/>
            <person name="Gagnaire P.A."/>
            <person name="Manchado M."/>
        </authorList>
    </citation>
    <scope>NUCLEOTIDE SEQUENCE [LARGE SCALE GENOMIC DNA]</scope>
    <source>
        <strain evidence="2">Sse05_10M</strain>
    </source>
</reference>
<accession>A0AAV6Q4K8</accession>
<evidence type="ECO:0000256" key="1">
    <source>
        <dbReference type="SAM" id="MobiDB-lite"/>
    </source>
</evidence>
<evidence type="ECO:0000313" key="2">
    <source>
        <dbReference type="EMBL" id="KAG7482507.1"/>
    </source>
</evidence>
<sequence length="107" mass="11527">MKESGPDCESEMSLAGVIPVHLSINLETISSVPYRMSKRKAIQGWDRILSLSPTSVCTGLSRGVCRMLPCLIRAETLKEMAVLQSPSPTPCQRESSALPSTPLALAN</sequence>
<keyword evidence="3" id="KW-1185">Reference proteome</keyword>
<dbReference type="AlphaFoldDB" id="A0AAV6Q4K8"/>
<dbReference type="Proteomes" id="UP000693946">
    <property type="component" value="Linkage Group LG7"/>
</dbReference>
<feature type="compositionally biased region" description="Polar residues" evidence="1">
    <location>
        <begin position="85"/>
        <end position="99"/>
    </location>
</feature>
<comment type="caution">
    <text evidence="2">The sequence shown here is derived from an EMBL/GenBank/DDBJ whole genome shotgun (WGS) entry which is preliminary data.</text>
</comment>
<name>A0AAV6Q4K8_SOLSE</name>
<feature type="region of interest" description="Disordered" evidence="1">
    <location>
        <begin position="85"/>
        <end position="107"/>
    </location>
</feature>
<dbReference type="EMBL" id="JAGKHQ010000019">
    <property type="protein sequence ID" value="KAG7482507.1"/>
    <property type="molecule type" value="Genomic_DNA"/>
</dbReference>
<evidence type="ECO:0000313" key="3">
    <source>
        <dbReference type="Proteomes" id="UP000693946"/>
    </source>
</evidence>
<organism evidence="2 3">
    <name type="scientific">Solea senegalensis</name>
    <name type="common">Senegalese sole</name>
    <dbReference type="NCBI Taxonomy" id="28829"/>
    <lineage>
        <taxon>Eukaryota</taxon>
        <taxon>Metazoa</taxon>
        <taxon>Chordata</taxon>
        <taxon>Craniata</taxon>
        <taxon>Vertebrata</taxon>
        <taxon>Euteleostomi</taxon>
        <taxon>Actinopterygii</taxon>
        <taxon>Neopterygii</taxon>
        <taxon>Teleostei</taxon>
        <taxon>Neoteleostei</taxon>
        <taxon>Acanthomorphata</taxon>
        <taxon>Carangaria</taxon>
        <taxon>Pleuronectiformes</taxon>
        <taxon>Pleuronectoidei</taxon>
        <taxon>Soleidae</taxon>
        <taxon>Solea</taxon>
    </lineage>
</organism>
<protein>
    <submittedName>
        <fullName evidence="2">Uncharacterized protein</fullName>
    </submittedName>
</protein>